<dbReference type="Gene3D" id="3.30.1490.480">
    <property type="entry name" value="Endolytic murein transglycosylase"/>
    <property type="match status" value="1"/>
</dbReference>
<dbReference type="RefSeq" id="WP_082150510.1">
    <property type="nucleotide sequence ID" value="NZ_CP100364.1"/>
</dbReference>
<evidence type="ECO:0000256" key="2">
    <source>
        <dbReference type="ARBA" id="ARBA00022692"/>
    </source>
</evidence>
<evidence type="ECO:0000256" key="6">
    <source>
        <dbReference type="ARBA" id="ARBA00023316"/>
    </source>
</evidence>
<dbReference type="Proteomes" id="UP001226160">
    <property type="component" value="Unassembled WGS sequence"/>
</dbReference>
<protein>
    <recommendedName>
        <fullName evidence="7">Endolytic murein transglycosylase</fullName>
        <ecNumber evidence="7">4.2.2.29</ecNumber>
    </recommendedName>
    <alternativeName>
        <fullName evidence="7">Peptidoglycan lytic transglycosylase</fullName>
    </alternativeName>
    <alternativeName>
        <fullName evidence="7">Peptidoglycan polymerization terminase</fullName>
    </alternativeName>
</protein>
<comment type="catalytic activity">
    <reaction evidence="7">
        <text>a peptidoglycan chain = a peptidoglycan chain with N-acetyl-1,6-anhydromuramyl-[peptide] at the reducing end + a peptidoglycan chain with N-acetylglucosamine at the non-reducing end.</text>
        <dbReference type="EC" id="4.2.2.29"/>
    </reaction>
</comment>
<keyword evidence="4 7" id="KW-0472">Membrane</keyword>
<dbReference type="HAMAP" id="MF_02065">
    <property type="entry name" value="MltG"/>
    <property type="match status" value="1"/>
</dbReference>
<dbReference type="GO" id="GO:0005886">
    <property type="term" value="C:plasma membrane"/>
    <property type="evidence" value="ECO:0007669"/>
    <property type="project" value="UniProtKB-UniRule"/>
</dbReference>
<comment type="similarity">
    <text evidence="7">Belongs to the transglycosylase MltG family.</text>
</comment>
<feature type="site" description="Important for catalytic activity" evidence="7">
    <location>
        <position position="278"/>
    </location>
</feature>
<keyword evidence="5 7" id="KW-0456">Lyase</keyword>
<comment type="caution">
    <text evidence="8">The sequence shown here is derived from an EMBL/GenBank/DDBJ whole genome shotgun (WGS) entry which is preliminary data.</text>
</comment>
<comment type="function">
    <text evidence="7">Functions as a peptidoglycan terminase that cleaves nascent peptidoglycan strands endolytically to terminate their elongation.</text>
</comment>
<evidence type="ECO:0000256" key="5">
    <source>
        <dbReference type="ARBA" id="ARBA00023239"/>
    </source>
</evidence>
<evidence type="ECO:0000313" key="9">
    <source>
        <dbReference type="Proteomes" id="UP001226160"/>
    </source>
</evidence>
<dbReference type="EC" id="4.2.2.29" evidence="7"/>
<sequence length="399" mass="43359">MSTQTRVRVRRSMDPKYVKRRQRGLAVLIASFILIIGVSAYIAFNVISGNRGGAAVDDFDGDGNGVVAMVQIKEGDSISSLGPELEERGIVASDSVFQTAAASNPDAGNVQPGFYRLEEEMSAQAAVAALLNPDKQVELLDVHGGTTLHDVNVKGGNIREGIYTQISKVSCSGGDDSQCVSTQELESVAANTDPADLGAPEWALERVREQGSDPKRLEGLIAPGQYVIDPNMDAEEILTDLVTRTTKRYNDSNIVERARAIDLAPYDLLIAASLVEREAPAGDFDKVARVILNRLDEPMRLEFDSTVNYGLDDVELATTDEDRARKTPWNTYAMDGLPATPIAAPSDGALHAMEHPAEGNWLFFVTVDEQGTTVFNDTFEEHLEDVDRALESGILDHHE</sequence>
<organism evidence="8 9">
    <name type="scientific">Corynebacterium propinquum</name>
    <dbReference type="NCBI Taxonomy" id="43769"/>
    <lineage>
        <taxon>Bacteria</taxon>
        <taxon>Bacillati</taxon>
        <taxon>Actinomycetota</taxon>
        <taxon>Actinomycetes</taxon>
        <taxon>Mycobacteriales</taxon>
        <taxon>Corynebacteriaceae</taxon>
        <taxon>Corynebacterium</taxon>
    </lineage>
</organism>
<evidence type="ECO:0000256" key="1">
    <source>
        <dbReference type="ARBA" id="ARBA00022475"/>
    </source>
</evidence>
<keyword evidence="6 7" id="KW-0961">Cell wall biogenesis/degradation</keyword>
<dbReference type="PANTHER" id="PTHR30518">
    <property type="entry name" value="ENDOLYTIC MUREIN TRANSGLYCOSYLASE"/>
    <property type="match status" value="1"/>
</dbReference>
<dbReference type="Pfam" id="PF02618">
    <property type="entry name" value="YceG"/>
    <property type="match status" value="1"/>
</dbReference>
<dbReference type="GO" id="GO:0009252">
    <property type="term" value="P:peptidoglycan biosynthetic process"/>
    <property type="evidence" value="ECO:0007669"/>
    <property type="project" value="UniProtKB-UniRule"/>
</dbReference>
<keyword evidence="3 7" id="KW-1133">Transmembrane helix</keyword>
<dbReference type="GO" id="GO:0008932">
    <property type="term" value="F:lytic endotransglycosylase activity"/>
    <property type="evidence" value="ECO:0007669"/>
    <property type="project" value="UniProtKB-UniRule"/>
</dbReference>
<dbReference type="AlphaFoldDB" id="A0AAP4BS22"/>
<dbReference type="NCBIfam" id="TIGR00247">
    <property type="entry name" value="endolytic transglycosylase MltG"/>
    <property type="match status" value="1"/>
</dbReference>
<dbReference type="GO" id="GO:0071555">
    <property type="term" value="P:cell wall organization"/>
    <property type="evidence" value="ECO:0007669"/>
    <property type="project" value="UniProtKB-KW"/>
</dbReference>
<evidence type="ECO:0000256" key="3">
    <source>
        <dbReference type="ARBA" id="ARBA00022989"/>
    </source>
</evidence>
<keyword evidence="1 7" id="KW-1003">Cell membrane</keyword>
<gene>
    <name evidence="7 8" type="primary">mltG</name>
    <name evidence="8" type="ORF">QPX54_02465</name>
</gene>
<name>A0AAP4BS22_9CORY</name>
<dbReference type="EMBL" id="JASNVP010000002">
    <property type="protein sequence ID" value="MDK4325379.1"/>
    <property type="molecule type" value="Genomic_DNA"/>
</dbReference>
<accession>A0AAP4BS22</accession>
<evidence type="ECO:0000256" key="7">
    <source>
        <dbReference type="HAMAP-Rule" id="MF_02065"/>
    </source>
</evidence>
<dbReference type="InterPro" id="IPR003770">
    <property type="entry name" value="MLTG-like"/>
</dbReference>
<reference evidence="8" key="1">
    <citation type="submission" date="2023-05" db="EMBL/GenBank/DDBJ databases">
        <title>Metabolic capabilities are highly conserved among human nasal-associated Corynebacterium species in pangenomic analyses.</title>
        <authorList>
            <person name="Tran T.H."/>
            <person name="Roberts A.Q."/>
            <person name="Escapa I.F."/>
            <person name="Gao W."/>
            <person name="Conlan S."/>
            <person name="Kong H."/>
            <person name="Segre J.A."/>
            <person name="Kelly M.S."/>
            <person name="Lemon K.P."/>
        </authorList>
    </citation>
    <scope>NUCLEOTIDE SEQUENCE</scope>
    <source>
        <strain evidence="8">KPL2654</strain>
    </source>
</reference>
<evidence type="ECO:0000313" key="8">
    <source>
        <dbReference type="EMBL" id="MDK4325379.1"/>
    </source>
</evidence>
<dbReference type="PANTHER" id="PTHR30518:SF2">
    <property type="entry name" value="ENDOLYTIC MUREIN TRANSGLYCOSYLASE"/>
    <property type="match status" value="1"/>
</dbReference>
<evidence type="ECO:0000256" key="4">
    <source>
        <dbReference type="ARBA" id="ARBA00023136"/>
    </source>
</evidence>
<proteinExistence type="inferred from homology"/>
<keyword evidence="2 7" id="KW-0812">Transmembrane</keyword>